<evidence type="ECO:0000259" key="1">
    <source>
        <dbReference type="SMART" id="SM00849"/>
    </source>
</evidence>
<dbReference type="Pfam" id="PF00753">
    <property type="entry name" value="Lactamase_B"/>
    <property type="match status" value="1"/>
</dbReference>
<proteinExistence type="predicted"/>
<dbReference type="InterPro" id="IPR050698">
    <property type="entry name" value="MBL"/>
</dbReference>
<dbReference type="AlphaFoldDB" id="A0AB35UP20"/>
<dbReference type="Gene3D" id="3.60.15.10">
    <property type="entry name" value="Ribonuclease Z/Hydroxyacylglutathione hydrolase-like"/>
    <property type="match status" value="1"/>
</dbReference>
<accession>A0AB35UP20</accession>
<dbReference type="RefSeq" id="WP_320884135.1">
    <property type="nucleotide sequence ID" value="NZ_BAABZA010000004.1"/>
</dbReference>
<dbReference type="EMBL" id="JALDAW010000022">
    <property type="protein sequence ID" value="MDY5169178.1"/>
    <property type="molecule type" value="Genomic_DNA"/>
</dbReference>
<evidence type="ECO:0000313" key="2">
    <source>
        <dbReference type="EMBL" id="MDY5169178.1"/>
    </source>
</evidence>
<comment type="caution">
    <text evidence="2">The sequence shown here is derived from an EMBL/GenBank/DDBJ whole genome shotgun (WGS) entry which is preliminary data.</text>
</comment>
<reference evidence="2" key="1">
    <citation type="submission" date="2022-03" db="EMBL/GenBank/DDBJ databases">
        <title>First case of bacteraemia caused by Dielma fastidiosa in a patient hospitalised with diverticulitis.</title>
        <authorList>
            <person name="Forman-Ankjaer B."/>
            <person name="Hvid-Jensen F."/>
            <person name="Kobel C.M."/>
            <person name="Greve T."/>
        </authorList>
    </citation>
    <scope>NUCLEOTIDE SEQUENCE</scope>
    <source>
        <strain evidence="2">AUH_DF_2021</strain>
    </source>
</reference>
<dbReference type="PANTHER" id="PTHR11203">
    <property type="entry name" value="CLEAVAGE AND POLYADENYLATION SPECIFICITY FACTOR FAMILY MEMBER"/>
    <property type="match status" value="1"/>
</dbReference>
<organism evidence="2 3">
    <name type="scientific">Dielma fastidiosa</name>
    <dbReference type="NCBI Taxonomy" id="1034346"/>
    <lineage>
        <taxon>Bacteria</taxon>
        <taxon>Bacillati</taxon>
        <taxon>Bacillota</taxon>
        <taxon>Erysipelotrichia</taxon>
        <taxon>Erysipelotrichales</taxon>
        <taxon>Erysipelotrichaceae</taxon>
        <taxon>Dielma</taxon>
    </lineage>
</organism>
<name>A0AB35UP20_9FIRM</name>
<dbReference type="GO" id="GO:0004521">
    <property type="term" value="F:RNA endonuclease activity"/>
    <property type="evidence" value="ECO:0007669"/>
    <property type="project" value="TreeGrafter"/>
</dbReference>
<gene>
    <name evidence="2" type="ORF">MQE39_13740</name>
</gene>
<evidence type="ECO:0000313" key="3">
    <source>
        <dbReference type="Proteomes" id="UP001276902"/>
    </source>
</evidence>
<dbReference type="SUPFAM" id="SSF56281">
    <property type="entry name" value="Metallo-hydrolase/oxidoreductase"/>
    <property type="match status" value="1"/>
</dbReference>
<sequence>MIRLSVAGGIGEHGRNCFLIRQSPFTYILDCGLSQETFDPYPHLDSTEINQADFLIISHCHSDHAGAFQWLRQQGFQKPLLCTRATYELLHLDYDNTIFIDETFPRMKASLCFPGLEIKWGRSGHCIGSIWLTLATSQSKLLYSGDYYPDSQLYYCDSIDQTDADLAIIDCAYATQTFTAADWLYQFNNLLERSNHNLLMPVPKNGRGLELAALILSQRSDLKLILDESLFKQYTQLEQNKLWLKPYNLKSSDGIRSVHLISDPQIQLDKSRQLAEWYLKNGTIILSGTCYKDSYAEQISRQQHVHTLIYPIHPNLTMVKELIKHNHFKKVVLFHSQEIIEIS</sequence>
<dbReference type="PANTHER" id="PTHR11203:SF37">
    <property type="entry name" value="INTEGRATOR COMPLEX SUBUNIT 11"/>
    <property type="match status" value="1"/>
</dbReference>
<dbReference type="InterPro" id="IPR036866">
    <property type="entry name" value="RibonucZ/Hydroxyglut_hydro"/>
</dbReference>
<dbReference type="Proteomes" id="UP001276902">
    <property type="component" value="Unassembled WGS sequence"/>
</dbReference>
<protein>
    <submittedName>
        <fullName evidence="2">MBL fold metallo-hydrolase</fullName>
    </submittedName>
</protein>
<feature type="domain" description="Metallo-beta-lactamase" evidence="1">
    <location>
        <begin position="14"/>
        <end position="183"/>
    </location>
</feature>
<dbReference type="InterPro" id="IPR001279">
    <property type="entry name" value="Metallo-B-lactamas"/>
</dbReference>
<dbReference type="SMART" id="SM00849">
    <property type="entry name" value="Lactamase_B"/>
    <property type="match status" value="1"/>
</dbReference>